<keyword evidence="2" id="KW-1133">Transmembrane helix</keyword>
<protein>
    <submittedName>
        <fullName evidence="3">Uncharacterized protein</fullName>
    </submittedName>
</protein>
<feature type="transmembrane region" description="Helical" evidence="2">
    <location>
        <begin position="25"/>
        <end position="46"/>
    </location>
</feature>
<evidence type="ECO:0000313" key="3">
    <source>
        <dbReference type="EMBL" id="OOR83423.1"/>
    </source>
</evidence>
<gene>
    <name evidence="3" type="ORF">B0180_07675</name>
</gene>
<proteinExistence type="predicted"/>
<reference evidence="3 4" key="1">
    <citation type="submission" date="2017-02" db="EMBL/GenBank/DDBJ databases">
        <title>Draft genome sequence of Moraxella canis CCUG 8415A type strain.</title>
        <authorList>
            <person name="Engstrom-Jakobsson H."/>
            <person name="Salva-Serra F."/>
            <person name="Thorell K."/>
            <person name="Gonzales-Siles L."/>
            <person name="Karlsson R."/>
            <person name="Boulund F."/>
            <person name="Engstrand L."/>
            <person name="Moore E."/>
        </authorList>
    </citation>
    <scope>NUCLEOTIDE SEQUENCE [LARGE SCALE GENOMIC DNA]</scope>
    <source>
        <strain evidence="3 4">CCUG 8415A</strain>
    </source>
</reference>
<dbReference type="Proteomes" id="UP000190322">
    <property type="component" value="Unassembled WGS sequence"/>
</dbReference>
<comment type="caution">
    <text evidence="3">The sequence shown here is derived from an EMBL/GenBank/DDBJ whole genome shotgun (WGS) entry which is preliminary data.</text>
</comment>
<feature type="region of interest" description="Disordered" evidence="1">
    <location>
        <begin position="1"/>
        <end position="20"/>
    </location>
</feature>
<feature type="transmembrane region" description="Helical" evidence="2">
    <location>
        <begin position="98"/>
        <end position="117"/>
    </location>
</feature>
<organism evidence="3 4">
    <name type="scientific">Moraxella canis</name>
    <dbReference type="NCBI Taxonomy" id="90239"/>
    <lineage>
        <taxon>Bacteria</taxon>
        <taxon>Pseudomonadati</taxon>
        <taxon>Pseudomonadota</taxon>
        <taxon>Gammaproteobacteria</taxon>
        <taxon>Moraxellales</taxon>
        <taxon>Moraxellaceae</taxon>
        <taxon>Moraxella</taxon>
    </lineage>
</organism>
<dbReference type="AlphaFoldDB" id="A0A1S9ZJA6"/>
<accession>A0A1S9ZJA6</accession>
<feature type="transmembrane region" description="Helical" evidence="2">
    <location>
        <begin position="58"/>
        <end position="78"/>
    </location>
</feature>
<evidence type="ECO:0000256" key="2">
    <source>
        <dbReference type="SAM" id="Phobius"/>
    </source>
</evidence>
<dbReference type="EMBL" id="MUXT01000008">
    <property type="protein sequence ID" value="OOR83423.1"/>
    <property type="molecule type" value="Genomic_DNA"/>
</dbReference>
<feature type="compositionally biased region" description="Polar residues" evidence="1">
    <location>
        <begin position="1"/>
        <end position="13"/>
    </location>
</feature>
<sequence length="118" mass="12614">MTTPHHQAPSTHHNASKPNKKPAGVVPMGFTIGLCLASLILSLAGYGFRLMFGDELSVVLRHAAVVVPVFVIGIPLITWLGATGLNKLGKTNIHPRNAWTFGWLLSTVALLSIMGVYS</sequence>
<name>A0A1S9ZJA6_9GAMM</name>
<evidence type="ECO:0000313" key="4">
    <source>
        <dbReference type="Proteomes" id="UP000190322"/>
    </source>
</evidence>
<keyword evidence="2" id="KW-0472">Membrane</keyword>
<evidence type="ECO:0000256" key="1">
    <source>
        <dbReference type="SAM" id="MobiDB-lite"/>
    </source>
</evidence>
<keyword evidence="2" id="KW-0812">Transmembrane</keyword>
<dbReference type="RefSeq" id="WP_078256388.1">
    <property type="nucleotide sequence ID" value="NZ_MUXT01000008.1"/>
</dbReference>